<proteinExistence type="predicted"/>
<dbReference type="Gene3D" id="3.40.630.40">
    <property type="entry name" value="Zn-dependent exopeptidases"/>
    <property type="match status" value="1"/>
</dbReference>
<dbReference type="Pfam" id="PF01520">
    <property type="entry name" value="Amidase_3"/>
    <property type="match status" value="1"/>
</dbReference>
<dbReference type="KEGG" id="emt:CPZ25_009740"/>
<dbReference type="SUPFAM" id="SSF53187">
    <property type="entry name" value="Zn-dependent exopeptidases"/>
    <property type="match status" value="1"/>
</dbReference>
<dbReference type="Gene3D" id="1.10.530.10">
    <property type="match status" value="1"/>
</dbReference>
<dbReference type="AlphaFoldDB" id="A0A4P9C869"/>
<dbReference type="Pfam" id="PF08481">
    <property type="entry name" value="GBS_Bsp-like"/>
    <property type="match status" value="5"/>
</dbReference>
<dbReference type="CDD" id="cd02696">
    <property type="entry name" value="MurNAc-LAA"/>
    <property type="match status" value="1"/>
</dbReference>
<evidence type="ECO:0000259" key="2">
    <source>
        <dbReference type="SMART" id="SM00646"/>
    </source>
</evidence>
<dbReference type="InterPro" id="IPR013688">
    <property type="entry name" value="GBS_Bsp-like"/>
</dbReference>
<dbReference type="EMBL" id="CP029487">
    <property type="protein sequence ID" value="QCT71594.1"/>
    <property type="molecule type" value="Genomic_DNA"/>
</dbReference>
<reference evidence="3 4" key="1">
    <citation type="submission" date="2018-05" db="EMBL/GenBank/DDBJ databases">
        <title>Genome comparison of Eubacterium sp.</title>
        <authorList>
            <person name="Feng Y."/>
            <person name="Sanchez-Andrea I."/>
            <person name="Stams A.J.M."/>
            <person name="De Vos W.M."/>
        </authorList>
    </citation>
    <scope>NUCLEOTIDE SEQUENCE [LARGE SCALE GENOMIC DNA]</scope>
    <source>
        <strain evidence="3 4">YI</strain>
    </source>
</reference>
<dbReference type="Proteomes" id="UP000218387">
    <property type="component" value="Chromosome"/>
</dbReference>
<name>A0A4P9C869_EUBML</name>
<dbReference type="GO" id="GO:0008745">
    <property type="term" value="F:N-acetylmuramoyl-L-alanine amidase activity"/>
    <property type="evidence" value="ECO:0007669"/>
    <property type="project" value="InterPro"/>
</dbReference>
<accession>A0A4P9C869</accession>
<dbReference type="Gene3D" id="2.60.40.3760">
    <property type="match status" value="5"/>
</dbReference>
<evidence type="ECO:0000256" key="1">
    <source>
        <dbReference type="ARBA" id="ARBA00022801"/>
    </source>
</evidence>
<dbReference type="InterPro" id="IPR002901">
    <property type="entry name" value="MGlyc_endo_b_GlcNAc-like_dom"/>
</dbReference>
<dbReference type="InterPro" id="IPR050695">
    <property type="entry name" value="N-acetylmuramoyl_amidase_3"/>
</dbReference>
<dbReference type="GO" id="GO:0009253">
    <property type="term" value="P:peptidoglycan catabolic process"/>
    <property type="evidence" value="ECO:0007669"/>
    <property type="project" value="InterPro"/>
</dbReference>
<dbReference type="InterPro" id="IPR002508">
    <property type="entry name" value="MurNAc-LAA_cat"/>
</dbReference>
<protein>
    <recommendedName>
        <fullName evidence="2">MurNAc-LAA domain-containing protein</fullName>
    </recommendedName>
</protein>
<dbReference type="PANTHER" id="PTHR30404">
    <property type="entry name" value="N-ACETYLMURAMOYL-L-ALANINE AMIDASE"/>
    <property type="match status" value="1"/>
</dbReference>
<dbReference type="GO" id="GO:0004040">
    <property type="term" value="F:amidase activity"/>
    <property type="evidence" value="ECO:0007669"/>
    <property type="project" value="InterPro"/>
</dbReference>
<evidence type="ECO:0000313" key="3">
    <source>
        <dbReference type="EMBL" id="QCT71594.1"/>
    </source>
</evidence>
<dbReference type="GO" id="GO:0030288">
    <property type="term" value="C:outer membrane-bounded periplasmic space"/>
    <property type="evidence" value="ECO:0007669"/>
    <property type="project" value="TreeGrafter"/>
</dbReference>
<keyword evidence="1" id="KW-0378">Hydrolase</keyword>
<dbReference type="PROSITE" id="PS51257">
    <property type="entry name" value="PROKAR_LIPOPROTEIN"/>
    <property type="match status" value="1"/>
</dbReference>
<keyword evidence="4" id="KW-1185">Reference proteome</keyword>
<feature type="domain" description="MurNAc-LAA" evidence="2">
    <location>
        <begin position="113"/>
        <end position="251"/>
    </location>
</feature>
<dbReference type="PANTHER" id="PTHR30404:SF0">
    <property type="entry name" value="N-ACETYLMURAMOYL-L-ALANINE AMIDASE AMIC"/>
    <property type="match status" value="1"/>
</dbReference>
<dbReference type="RefSeq" id="WP_138721008.1">
    <property type="nucleotide sequence ID" value="NZ_CP029487.1"/>
</dbReference>
<dbReference type="SMART" id="SM00646">
    <property type="entry name" value="Ami_3"/>
    <property type="match status" value="1"/>
</dbReference>
<sequence length="975" mass="107063">MTYKKMAFSFLTVFLLLFGCFATLFPIKAATPVIVINPGHLVGRDSGAVNNNTKIKEADLNAALAAKTAEKLKSIGYEVYLTHPVNGCSIPALLTTQQVNEGYDSDSSLKTIGDAINAKNPDLAISLHHNSGGSASGYEFYWSSYRAGIDNSGVYKKYGLWGNGDYAWLDETPCESAVRSKEFTGLLEKNFSGIGIPFRNTIERDDYIPAHTTCPSVLIEAGFVSNDNESRKLADESYQSNEATRIVKSINDFFGYKPNATVQEISFSNVKNNTFDIIIKGFKSPYDLSGITVPVWSEVNGQDDIKWYWAERQWNGDYKVTVNIKDHGNDTGTYNVHAYAVDTAGNFQMLKTASVIVPEANPGKITAEELNVSEVKNGQFTATISKVNVPNGMGLSGITVPVWSEVNGQDDIKWYWAERQWNGDYKVTVNIKDHGNDTGTYNVHAYAVDTAGNFQMLKTASVIVPEANPGKITAEELNVSEVKNGQFTATISKVNVPNGMGLSGITVPVWSEVNGQDDIKWYWAERQWNGDYKVTVNIKDHGNDTGTYNVHAYAVDTAGNFQMLKTASVIVPEANPGKITAEELNVSEVKNGQFTATISKVNVPNGMGLSGITVPVWSEVNGQDDIKWYWAERQWNGDYKVTVNIKDHGNDTGTYNVHAYAVDTAGNFQMLKTASVIVPEANPGKITAEELNVSEVKNGQFTATISKVNVPNGMGLSGITVPVWSEVNGQDDIKWYWAERQWNGDYKVTVNIKDHGNDTGTYNVHAYAVDTTGNFQVLKTIEIEVPEENNAAGLTSIIGNGTVRVEQLVYLYNSSGHDFPSYYTENGRNVDINRFAQLYIEEANAENIRADVAFAQAMKETGWLKFGGQVSISQFNFAGLGATDDGAAGMSFAQKYGDNENGIRMGIRAQIQHLKAYASTEPLNNACVDERFNLVKRGCAPYVEWLGQKENPNGYGWATGANYGQGIIDIMNRIS</sequence>
<organism evidence="3 4">
    <name type="scientific">Eubacterium maltosivorans</name>
    <dbReference type="NCBI Taxonomy" id="2041044"/>
    <lineage>
        <taxon>Bacteria</taxon>
        <taxon>Bacillati</taxon>
        <taxon>Bacillota</taxon>
        <taxon>Clostridia</taxon>
        <taxon>Eubacteriales</taxon>
        <taxon>Eubacteriaceae</taxon>
        <taxon>Eubacterium</taxon>
    </lineage>
</organism>
<evidence type="ECO:0000313" key="4">
    <source>
        <dbReference type="Proteomes" id="UP000218387"/>
    </source>
</evidence>
<dbReference type="Pfam" id="PF01832">
    <property type="entry name" value="Glucosaminidase"/>
    <property type="match status" value="1"/>
</dbReference>
<gene>
    <name evidence="3" type="ORF">CPZ25_009740</name>
</gene>